<evidence type="ECO:0000313" key="2">
    <source>
        <dbReference type="Proteomes" id="UP001595456"/>
    </source>
</evidence>
<dbReference type="EMBL" id="JBHRST010000026">
    <property type="protein sequence ID" value="MFC3099274.1"/>
    <property type="molecule type" value="Genomic_DNA"/>
</dbReference>
<organism evidence="1 2">
    <name type="scientific">Alteraurantiacibacter palmitatis</name>
    <dbReference type="NCBI Taxonomy" id="2054628"/>
    <lineage>
        <taxon>Bacteria</taxon>
        <taxon>Pseudomonadati</taxon>
        <taxon>Pseudomonadota</taxon>
        <taxon>Alphaproteobacteria</taxon>
        <taxon>Sphingomonadales</taxon>
        <taxon>Erythrobacteraceae</taxon>
        <taxon>Alteraurantiacibacter</taxon>
    </lineage>
</organism>
<dbReference type="Proteomes" id="UP001595456">
    <property type="component" value="Unassembled WGS sequence"/>
</dbReference>
<comment type="caution">
    <text evidence="1">The sequence shown here is derived from an EMBL/GenBank/DDBJ whole genome shotgun (WGS) entry which is preliminary data.</text>
</comment>
<accession>A0ABV7E986</accession>
<evidence type="ECO:0000313" key="1">
    <source>
        <dbReference type="EMBL" id="MFC3099274.1"/>
    </source>
</evidence>
<keyword evidence="2" id="KW-1185">Reference proteome</keyword>
<gene>
    <name evidence="1" type="ORF">ACFODU_15860</name>
</gene>
<reference evidence="2" key="1">
    <citation type="journal article" date="2019" name="Int. J. Syst. Evol. Microbiol.">
        <title>The Global Catalogue of Microorganisms (GCM) 10K type strain sequencing project: providing services to taxonomists for standard genome sequencing and annotation.</title>
        <authorList>
            <consortium name="The Broad Institute Genomics Platform"/>
            <consortium name="The Broad Institute Genome Sequencing Center for Infectious Disease"/>
            <person name="Wu L."/>
            <person name="Ma J."/>
        </authorList>
    </citation>
    <scope>NUCLEOTIDE SEQUENCE [LARGE SCALE GENOMIC DNA]</scope>
    <source>
        <strain evidence="2">KCTC 52607</strain>
    </source>
</reference>
<name>A0ABV7E986_9SPHN</name>
<dbReference type="Pfam" id="PF11149">
    <property type="entry name" value="DUF2924"/>
    <property type="match status" value="1"/>
</dbReference>
<dbReference type="RefSeq" id="WP_336927641.1">
    <property type="nucleotide sequence ID" value="NZ_JBANRO010000019.1"/>
</dbReference>
<protein>
    <submittedName>
        <fullName evidence="1">DUF2924 domain-containing protein</fullName>
    </submittedName>
</protein>
<sequence>MMHKQDDNAQVLARLAGLKDMTVKQLKAEWEKLFSSEAPNNSRSFLEQRLGYRIQELTFGGLSKPVRQLLDVLADEVEGKRVRKSVISDPRNPVIGTRLVREWNGTEHVITVLKDGFGWQGRRYKSLSAIARDITGTQWNGYRFFGLRERKDAA</sequence>
<dbReference type="InterPro" id="IPR021322">
    <property type="entry name" value="DUF2924"/>
</dbReference>
<proteinExistence type="predicted"/>